<dbReference type="EMBL" id="MKHE01000005">
    <property type="protein sequence ID" value="OWK14931.1"/>
    <property type="molecule type" value="Genomic_DNA"/>
</dbReference>
<comment type="caution">
    <text evidence="1">The sequence shown here is derived from an EMBL/GenBank/DDBJ whole genome shotgun (WGS) entry which is preliminary data.</text>
</comment>
<proteinExistence type="predicted"/>
<reference evidence="1 2" key="1">
    <citation type="journal article" date="2018" name="Mol. Genet. Genomics">
        <title>The red deer Cervus elaphus genome CerEla1.0: sequencing, annotating, genes, and chromosomes.</title>
        <authorList>
            <person name="Bana N.A."/>
            <person name="Nyiri A."/>
            <person name="Nagy J."/>
            <person name="Frank K."/>
            <person name="Nagy T."/>
            <person name="Steger V."/>
            <person name="Schiller M."/>
            <person name="Lakatos P."/>
            <person name="Sugar L."/>
            <person name="Horn P."/>
            <person name="Barta E."/>
            <person name="Orosz L."/>
        </authorList>
    </citation>
    <scope>NUCLEOTIDE SEQUENCE [LARGE SCALE GENOMIC DNA]</scope>
    <source>
        <strain evidence="1">Hungarian</strain>
    </source>
</reference>
<feature type="non-terminal residue" evidence="1">
    <location>
        <position position="83"/>
    </location>
</feature>
<dbReference type="Proteomes" id="UP000242450">
    <property type="component" value="Chromosome 5"/>
</dbReference>
<accession>A0A212D9K5</accession>
<protein>
    <submittedName>
        <fullName evidence="1">Uncharacterized protein</fullName>
    </submittedName>
</protein>
<evidence type="ECO:0000313" key="1">
    <source>
        <dbReference type="EMBL" id="OWK14931.1"/>
    </source>
</evidence>
<dbReference type="AlphaFoldDB" id="A0A212D9K5"/>
<keyword evidence="2" id="KW-1185">Reference proteome</keyword>
<organism evidence="1 2">
    <name type="scientific">Cervus elaphus hippelaphus</name>
    <name type="common">European red deer</name>
    <dbReference type="NCBI Taxonomy" id="46360"/>
    <lineage>
        <taxon>Eukaryota</taxon>
        <taxon>Metazoa</taxon>
        <taxon>Chordata</taxon>
        <taxon>Craniata</taxon>
        <taxon>Vertebrata</taxon>
        <taxon>Euteleostomi</taxon>
        <taxon>Mammalia</taxon>
        <taxon>Eutheria</taxon>
        <taxon>Laurasiatheria</taxon>
        <taxon>Artiodactyla</taxon>
        <taxon>Ruminantia</taxon>
        <taxon>Pecora</taxon>
        <taxon>Cervidae</taxon>
        <taxon>Cervinae</taxon>
        <taxon>Cervus</taxon>
    </lineage>
</organism>
<sequence length="83" mass="9506">MLKIEPFCCAVFAKKPDSWHVKDNQVMQLSVEEWVQLMMDPEPGEEGGLEIMVHLAAAARLLEEMNLQRSMLSPIPHDWSVDK</sequence>
<evidence type="ECO:0000313" key="2">
    <source>
        <dbReference type="Proteomes" id="UP000242450"/>
    </source>
</evidence>
<name>A0A212D9K5_CEREH</name>
<gene>
    <name evidence="1" type="ORF">Celaphus_00000700</name>
</gene>